<name>A0A843TIX1_COLES</name>
<gene>
    <name evidence="1" type="ORF">Taro_001779</name>
</gene>
<sequence length="137" mass="15470">MELHRSADVAIPVEQRWRSWCVGDPGGARASIKGPEVLLPGGQEKKLIEVLKNHEKFFQMQDKVWLFNSRLSLFSGKLKSRQDGLYSVVEACDNGAIILDPKTRQSFIANGQRLKHFFESPLFLKTDSTKLAEPNEA</sequence>
<protein>
    <submittedName>
        <fullName evidence="1">Uncharacterized protein</fullName>
    </submittedName>
</protein>
<dbReference type="Proteomes" id="UP000652761">
    <property type="component" value="Unassembled WGS sequence"/>
</dbReference>
<dbReference type="AlphaFoldDB" id="A0A843TIX1"/>
<proteinExistence type="predicted"/>
<accession>A0A843TIX1</accession>
<comment type="caution">
    <text evidence="1">The sequence shown here is derived from an EMBL/GenBank/DDBJ whole genome shotgun (WGS) entry which is preliminary data.</text>
</comment>
<dbReference type="EMBL" id="NMUH01000038">
    <property type="protein sequence ID" value="MQL69484.1"/>
    <property type="molecule type" value="Genomic_DNA"/>
</dbReference>
<keyword evidence="2" id="KW-1185">Reference proteome</keyword>
<evidence type="ECO:0000313" key="1">
    <source>
        <dbReference type="EMBL" id="MQL69484.1"/>
    </source>
</evidence>
<reference evidence="1" key="1">
    <citation type="submission" date="2017-07" db="EMBL/GenBank/DDBJ databases">
        <title>Taro Niue Genome Assembly and Annotation.</title>
        <authorList>
            <person name="Atibalentja N."/>
            <person name="Keating K."/>
            <person name="Fields C.J."/>
        </authorList>
    </citation>
    <scope>NUCLEOTIDE SEQUENCE</scope>
    <source>
        <strain evidence="1">Niue_2</strain>
        <tissue evidence="1">Leaf</tissue>
    </source>
</reference>
<evidence type="ECO:0000313" key="2">
    <source>
        <dbReference type="Proteomes" id="UP000652761"/>
    </source>
</evidence>
<dbReference type="OrthoDB" id="670199at2759"/>
<organism evidence="1 2">
    <name type="scientific">Colocasia esculenta</name>
    <name type="common">Wild taro</name>
    <name type="synonym">Arum esculentum</name>
    <dbReference type="NCBI Taxonomy" id="4460"/>
    <lineage>
        <taxon>Eukaryota</taxon>
        <taxon>Viridiplantae</taxon>
        <taxon>Streptophyta</taxon>
        <taxon>Embryophyta</taxon>
        <taxon>Tracheophyta</taxon>
        <taxon>Spermatophyta</taxon>
        <taxon>Magnoliopsida</taxon>
        <taxon>Liliopsida</taxon>
        <taxon>Araceae</taxon>
        <taxon>Aroideae</taxon>
        <taxon>Colocasieae</taxon>
        <taxon>Colocasia</taxon>
    </lineage>
</organism>